<gene>
    <name evidence="3" type="ORF">BC938DRAFT_477789</name>
</gene>
<comment type="caution">
    <text evidence="3">The sequence shown here is derived from an EMBL/GenBank/DDBJ whole genome shotgun (WGS) entry which is preliminary data.</text>
</comment>
<name>A0A433P7Q4_9FUNG</name>
<dbReference type="InterPro" id="IPR012677">
    <property type="entry name" value="Nucleotide-bd_a/b_plait_sf"/>
</dbReference>
<dbReference type="SMART" id="SM00360">
    <property type="entry name" value="RRM"/>
    <property type="match status" value="1"/>
</dbReference>
<dbReference type="EMBL" id="RBNJ01029430">
    <property type="protein sequence ID" value="RUS13576.1"/>
    <property type="molecule type" value="Genomic_DNA"/>
</dbReference>
<dbReference type="InterPro" id="IPR000504">
    <property type="entry name" value="RRM_dom"/>
</dbReference>
<evidence type="ECO:0000259" key="2">
    <source>
        <dbReference type="PROSITE" id="PS50102"/>
    </source>
</evidence>
<organism evidence="3 4">
    <name type="scientific">Jimgerdemannia flammicorona</name>
    <dbReference type="NCBI Taxonomy" id="994334"/>
    <lineage>
        <taxon>Eukaryota</taxon>
        <taxon>Fungi</taxon>
        <taxon>Fungi incertae sedis</taxon>
        <taxon>Mucoromycota</taxon>
        <taxon>Mucoromycotina</taxon>
        <taxon>Endogonomycetes</taxon>
        <taxon>Endogonales</taxon>
        <taxon>Endogonaceae</taxon>
        <taxon>Jimgerdemannia</taxon>
    </lineage>
</organism>
<dbReference type="SUPFAM" id="SSF54928">
    <property type="entry name" value="RNA-binding domain, RBD"/>
    <property type="match status" value="1"/>
</dbReference>
<dbReference type="InterPro" id="IPR035979">
    <property type="entry name" value="RBD_domain_sf"/>
</dbReference>
<keyword evidence="1" id="KW-0694">RNA-binding</keyword>
<accession>A0A433P7Q4</accession>
<dbReference type="Proteomes" id="UP000274822">
    <property type="component" value="Unassembled WGS sequence"/>
</dbReference>
<dbReference type="PROSITE" id="PS50102">
    <property type="entry name" value="RRM"/>
    <property type="match status" value="1"/>
</dbReference>
<evidence type="ECO:0000256" key="1">
    <source>
        <dbReference type="PROSITE-ProRule" id="PRU00176"/>
    </source>
</evidence>
<evidence type="ECO:0000313" key="3">
    <source>
        <dbReference type="EMBL" id="RUS13576.1"/>
    </source>
</evidence>
<feature type="domain" description="RRM" evidence="2">
    <location>
        <begin position="71"/>
        <end position="141"/>
    </location>
</feature>
<evidence type="ECO:0000313" key="4">
    <source>
        <dbReference type="Proteomes" id="UP000274822"/>
    </source>
</evidence>
<dbReference type="AlphaFoldDB" id="A0A433P7Q4"/>
<dbReference type="Pfam" id="PF00076">
    <property type="entry name" value="RRM_1"/>
    <property type="match status" value="1"/>
</dbReference>
<dbReference type="GO" id="GO:0003723">
    <property type="term" value="F:RNA binding"/>
    <property type="evidence" value="ECO:0007669"/>
    <property type="project" value="UniProtKB-UniRule"/>
</dbReference>
<dbReference type="CDD" id="cd00590">
    <property type="entry name" value="RRM_SF"/>
    <property type="match status" value="1"/>
</dbReference>
<proteinExistence type="predicted"/>
<sequence>MVAVHNTSLLCSEPTKSRTNDDLATNCATIIFSADRAYALFNNILLAQHGCLLKLNMNDPNTANEPEVNANILQVKSLGPSTDNTFLYNLFRPYGALQYCRTVLDNSRFKGVALVQYFRQEDADDAQRELVRMMVEIFLPE</sequence>
<keyword evidence="4" id="KW-1185">Reference proteome</keyword>
<dbReference type="Gene3D" id="3.30.70.330">
    <property type="match status" value="1"/>
</dbReference>
<protein>
    <recommendedName>
        <fullName evidence="2">RRM domain-containing protein</fullName>
    </recommendedName>
</protein>
<reference evidence="3 4" key="1">
    <citation type="journal article" date="2018" name="New Phytol.">
        <title>Phylogenomics of Endogonaceae and evolution of mycorrhizas within Mucoromycota.</title>
        <authorList>
            <person name="Chang Y."/>
            <person name="Desiro A."/>
            <person name="Na H."/>
            <person name="Sandor L."/>
            <person name="Lipzen A."/>
            <person name="Clum A."/>
            <person name="Barry K."/>
            <person name="Grigoriev I.V."/>
            <person name="Martin F.M."/>
            <person name="Stajich J.E."/>
            <person name="Smith M.E."/>
            <person name="Bonito G."/>
            <person name="Spatafora J.W."/>
        </authorList>
    </citation>
    <scope>NUCLEOTIDE SEQUENCE [LARGE SCALE GENOMIC DNA]</scope>
    <source>
        <strain evidence="3 4">AD002</strain>
    </source>
</reference>